<gene>
    <name evidence="5" type="ORF">GP486_008876</name>
</gene>
<feature type="non-terminal residue" evidence="5">
    <location>
        <position position="1"/>
    </location>
</feature>
<feature type="transmembrane region" description="Helical" evidence="3">
    <location>
        <begin position="117"/>
        <end position="137"/>
    </location>
</feature>
<keyword evidence="3" id="KW-0472">Membrane</keyword>
<dbReference type="SUPFAM" id="SSF103473">
    <property type="entry name" value="MFS general substrate transporter"/>
    <property type="match status" value="1"/>
</dbReference>
<dbReference type="InterPro" id="IPR011701">
    <property type="entry name" value="MFS"/>
</dbReference>
<sequence>MVEWGLFVPLAYLPSYALAHGIPSAIALKLLAVFNAASFFGRWGPSFVADRAGRFNVMILMVSLCLASTMGIWYLSGSSVREVLAYAIIFGFASGSNITLTPVCVGQLCETEAYGRYYAATYTLVSFGSLTGIPIAGQLLSTNHGDYRGLIIFTASCYAAGLVAFLAARILAVGWK</sequence>
<evidence type="ECO:0000256" key="2">
    <source>
        <dbReference type="ARBA" id="ARBA00006727"/>
    </source>
</evidence>
<evidence type="ECO:0000256" key="1">
    <source>
        <dbReference type="ARBA" id="ARBA00004141"/>
    </source>
</evidence>
<reference evidence="5" key="1">
    <citation type="submission" date="2021-03" db="EMBL/GenBank/DDBJ databases">
        <title>Comparative genomics and phylogenomic investigation of the class Geoglossomycetes provide insights into ecological specialization and systematics.</title>
        <authorList>
            <person name="Melie T."/>
            <person name="Pirro S."/>
            <person name="Miller A.N."/>
            <person name="Quandt A."/>
        </authorList>
    </citation>
    <scope>NUCLEOTIDE SEQUENCE</scope>
    <source>
        <strain evidence="5">CAQ_001_2017</strain>
    </source>
</reference>
<comment type="similarity">
    <text evidence="2">Belongs to the major facilitator superfamily. Monocarboxylate porter (TC 2.A.1.13) family.</text>
</comment>
<dbReference type="PANTHER" id="PTHR11360">
    <property type="entry name" value="MONOCARBOXYLATE TRANSPORTER"/>
    <property type="match status" value="1"/>
</dbReference>
<comment type="subcellular location">
    <subcellularLocation>
        <location evidence="1">Membrane</location>
        <topology evidence="1">Multi-pass membrane protein</topology>
    </subcellularLocation>
</comment>
<comment type="caution">
    <text evidence="5">The sequence shown here is derived from an EMBL/GenBank/DDBJ whole genome shotgun (WGS) entry which is preliminary data.</text>
</comment>
<dbReference type="EMBL" id="JAGHQM010004273">
    <property type="protein sequence ID" value="KAH0536537.1"/>
    <property type="molecule type" value="Genomic_DNA"/>
</dbReference>
<feature type="transmembrane region" description="Helical" evidence="3">
    <location>
        <begin position="20"/>
        <end position="43"/>
    </location>
</feature>
<evidence type="ECO:0000256" key="3">
    <source>
        <dbReference type="SAM" id="Phobius"/>
    </source>
</evidence>
<name>A0A9P8HVP9_9PEZI</name>
<dbReference type="GO" id="GO:0022857">
    <property type="term" value="F:transmembrane transporter activity"/>
    <property type="evidence" value="ECO:0007669"/>
    <property type="project" value="InterPro"/>
</dbReference>
<dbReference type="Pfam" id="PF07690">
    <property type="entry name" value="MFS_1"/>
    <property type="match status" value="1"/>
</dbReference>
<organism evidence="5 6">
    <name type="scientific">Trichoglossum hirsutum</name>
    <dbReference type="NCBI Taxonomy" id="265104"/>
    <lineage>
        <taxon>Eukaryota</taxon>
        <taxon>Fungi</taxon>
        <taxon>Dikarya</taxon>
        <taxon>Ascomycota</taxon>
        <taxon>Pezizomycotina</taxon>
        <taxon>Geoglossomycetes</taxon>
        <taxon>Geoglossales</taxon>
        <taxon>Geoglossaceae</taxon>
        <taxon>Trichoglossum</taxon>
    </lineage>
</organism>
<proteinExistence type="inferred from homology"/>
<dbReference type="PANTHER" id="PTHR11360:SF177">
    <property type="entry name" value="RIBOFLAVIN TRANSPORTER MCH5"/>
    <property type="match status" value="1"/>
</dbReference>
<dbReference type="PROSITE" id="PS50850">
    <property type="entry name" value="MFS"/>
    <property type="match status" value="1"/>
</dbReference>
<evidence type="ECO:0000313" key="5">
    <source>
        <dbReference type="EMBL" id="KAH0536537.1"/>
    </source>
</evidence>
<dbReference type="Proteomes" id="UP000750711">
    <property type="component" value="Unassembled WGS sequence"/>
</dbReference>
<feature type="transmembrane region" description="Helical" evidence="3">
    <location>
        <begin position="149"/>
        <end position="172"/>
    </location>
</feature>
<evidence type="ECO:0000313" key="6">
    <source>
        <dbReference type="Proteomes" id="UP000750711"/>
    </source>
</evidence>
<feature type="transmembrane region" description="Helical" evidence="3">
    <location>
        <begin position="83"/>
        <end position="105"/>
    </location>
</feature>
<dbReference type="Gene3D" id="1.20.1250.20">
    <property type="entry name" value="MFS general substrate transporter like domains"/>
    <property type="match status" value="1"/>
</dbReference>
<feature type="transmembrane region" description="Helical" evidence="3">
    <location>
        <begin position="55"/>
        <end position="77"/>
    </location>
</feature>
<accession>A0A9P8HVP9</accession>
<keyword evidence="3" id="KW-0812">Transmembrane</keyword>
<dbReference type="GO" id="GO:0016020">
    <property type="term" value="C:membrane"/>
    <property type="evidence" value="ECO:0007669"/>
    <property type="project" value="UniProtKB-SubCell"/>
</dbReference>
<keyword evidence="3" id="KW-1133">Transmembrane helix</keyword>
<dbReference type="InterPro" id="IPR050327">
    <property type="entry name" value="Proton-linked_MCT"/>
</dbReference>
<protein>
    <recommendedName>
        <fullName evidence="4">Major facilitator superfamily (MFS) profile domain-containing protein</fullName>
    </recommendedName>
</protein>
<feature type="domain" description="Major facilitator superfamily (MFS) profile" evidence="4">
    <location>
        <begin position="1"/>
        <end position="176"/>
    </location>
</feature>
<evidence type="ECO:0000259" key="4">
    <source>
        <dbReference type="PROSITE" id="PS50850"/>
    </source>
</evidence>
<dbReference type="InterPro" id="IPR020846">
    <property type="entry name" value="MFS_dom"/>
</dbReference>
<dbReference type="InterPro" id="IPR036259">
    <property type="entry name" value="MFS_trans_sf"/>
</dbReference>
<keyword evidence="6" id="KW-1185">Reference proteome</keyword>
<dbReference type="AlphaFoldDB" id="A0A9P8HVP9"/>